<dbReference type="Pfam" id="PF03889">
    <property type="entry name" value="ArfA"/>
    <property type="match status" value="1"/>
</dbReference>
<sequence length="71" mass="8030">MSRYQHTKGQINDNALEALLHDPLFRQRVEKNKKGKGSYLRKDKHGKQYGREASGKQAACLFTTGLLLSVV</sequence>
<dbReference type="EMBL" id="CAADJD010000013">
    <property type="protein sequence ID" value="VFS59241.1"/>
    <property type="molecule type" value="Genomic_DNA"/>
</dbReference>
<organism evidence="2 3">
    <name type="scientific">Kluyvera cryocrescens</name>
    <name type="common">Kluyvera citrophila</name>
    <dbReference type="NCBI Taxonomy" id="580"/>
    <lineage>
        <taxon>Bacteria</taxon>
        <taxon>Pseudomonadati</taxon>
        <taxon>Pseudomonadota</taxon>
        <taxon>Gammaproteobacteria</taxon>
        <taxon>Enterobacterales</taxon>
        <taxon>Enterobacteriaceae</taxon>
        <taxon>Kluyvera</taxon>
    </lineage>
</organism>
<gene>
    <name evidence="2" type="primary">arfA</name>
    <name evidence="2" type="ORF">NCTC12993_01269</name>
</gene>
<dbReference type="OrthoDB" id="8603552at2"/>
<feature type="region of interest" description="Disordered" evidence="1">
    <location>
        <begin position="31"/>
        <end position="53"/>
    </location>
</feature>
<evidence type="ECO:0000313" key="2">
    <source>
        <dbReference type="EMBL" id="VFS59241.1"/>
    </source>
</evidence>
<dbReference type="AlphaFoldDB" id="A0A2X3E9G0"/>
<evidence type="ECO:0000256" key="1">
    <source>
        <dbReference type="SAM" id="MobiDB-lite"/>
    </source>
</evidence>
<protein>
    <submittedName>
        <fullName evidence="2">Alternative ribosome-rescue factor A</fullName>
    </submittedName>
</protein>
<proteinExistence type="predicted"/>
<keyword evidence="3" id="KW-1185">Reference proteome</keyword>
<dbReference type="Proteomes" id="UP000401081">
    <property type="component" value="Unassembled WGS sequence"/>
</dbReference>
<accession>A0A2X3E9G0</accession>
<dbReference type="GO" id="GO:0072344">
    <property type="term" value="P:rescue of stalled ribosome"/>
    <property type="evidence" value="ECO:0007669"/>
    <property type="project" value="InterPro"/>
</dbReference>
<name>A0A2X3E9G0_KLUCR</name>
<dbReference type="InterPro" id="IPR005589">
    <property type="entry name" value="ArfA"/>
</dbReference>
<dbReference type="STRING" id="580.GCA_001266615_02685"/>
<reference evidence="2 3" key="1">
    <citation type="submission" date="2019-03" db="EMBL/GenBank/DDBJ databases">
        <authorList>
            <consortium name="Pathogen Informatics"/>
        </authorList>
    </citation>
    <scope>NUCLEOTIDE SEQUENCE [LARGE SCALE GENOMIC DNA]</scope>
    <source>
        <strain evidence="2 3">NCTC12993</strain>
    </source>
</reference>
<evidence type="ECO:0000313" key="3">
    <source>
        <dbReference type="Proteomes" id="UP000401081"/>
    </source>
</evidence>